<proteinExistence type="predicted"/>
<accession>A0ABW6AWI9</accession>
<evidence type="ECO:0000313" key="2">
    <source>
        <dbReference type="Proteomes" id="UP001597560"/>
    </source>
</evidence>
<dbReference type="Proteomes" id="UP001597560">
    <property type="component" value="Unassembled WGS sequence"/>
</dbReference>
<gene>
    <name evidence="1" type="ORF">ACFS6J_07395</name>
</gene>
<dbReference type="RefSeq" id="WP_377609821.1">
    <property type="nucleotide sequence ID" value="NZ_JBHUPA010000002.1"/>
</dbReference>
<dbReference type="EMBL" id="JBHUPA010000002">
    <property type="protein sequence ID" value="MFD2961602.1"/>
    <property type="molecule type" value="Genomic_DNA"/>
</dbReference>
<organism evidence="1 2">
    <name type="scientific">Olivibacter jilunii</name>
    <dbReference type="NCBI Taxonomy" id="985016"/>
    <lineage>
        <taxon>Bacteria</taxon>
        <taxon>Pseudomonadati</taxon>
        <taxon>Bacteroidota</taxon>
        <taxon>Sphingobacteriia</taxon>
        <taxon>Sphingobacteriales</taxon>
        <taxon>Sphingobacteriaceae</taxon>
        <taxon>Olivibacter</taxon>
    </lineage>
</organism>
<comment type="caution">
    <text evidence="1">The sequence shown here is derived from an EMBL/GenBank/DDBJ whole genome shotgun (WGS) entry which is preliminary data.</text>
</comment>
<evidence type="ECO:0000313" key="1">
    <source>
        <dbReference type="EMBL" id="MFD2961602.1"/>
    </source>
</evidence>
<keyword evidence="2" id="KW-1185">Reference proteome</keyword>
<sequence length="100" mass="12150">MKNRNMFSLFYLFCKRFGHWEKDMLYLPSFKRVKVCRLCGSERNHPEGFRIPRVPPPPAPPIRTEDKKKQARLYREYVDRLEEYNKKYGTNYKPIGLNIH</sequence>
<name>A0ABW6AWI9_9SPHI</name>
<protein>
    <submittedName>
        <fullName evidence="1">Uncharacterized protein</fullName>
    </submittedName>
</protein>
<reference evidence="2" key="1">
    <citation type="journal article" date="2019" name="Int. J. Syst. Evol. Microbiol.">
        <title>The Global Catalogue of Microorganisms (GCM) 10K type strain sequencing project: providing services to taxonomists for standard genome sequencing and annotation.</title>
        <authorList>
            <consortium name="The Broad Institute Genomics Platform"/>
            <consortium name="The Broad Institute Genome Sequencing Center for Infectious Disease"/>
            <person name="Wu L."/>
            <person name="Ma J."/>
        </authorList>
    </citation>
    <scope>NUCLEOTIDE SEQUENCE [LARGE SCALE GENOMIC DNA]</scope>
    <source>
        <strain evidence="2">KCTC 23098</strain>
    </source>
</reference>